<dbReference type="Proteomes" id="UP001152797">
    <property type="component" value="Unassembled WGS sequence"/>
</dbReference>
<reference evidence="3 4" key="2">
    <citation type="submission" date="2024-05" db="EMBL/GenBank/DDBJ databases">
        <authorList>
            <person name="Chen Y."/>
            <person name="Shah S."/>
            <person name="Dougan E. K."/>
            <person name="Thang M."/>
            <person name="Chan C."/>
        </authorList>
    </citation>
    <scope>NUCLEOTIDE SEQUENCE [LARGE SCALE GENOMIC DNA]</scope>
</reference>
<comment type="caution">
    <text evidence="2">The sequence shown here is derived from an EMBL/GenBank/DDBJ whole genome shotgun (WGS) entry which is preliminary data.</text>
</comment>
<sequence>VHHVETAAPFQLGSESPKPSPNMSLDDSTVDPEMLHEEPTAATEAPETEAVAAVTESVKHLEQRSSARMCRLIFEEWCQHVAGRKKAPQELRSIMDSLDSGSESLVSMEDGEAVEGNPTGDLVR</sequence>
<dbReference type="EMBL" id="CAMXCT030001455">
    <property type="protein sequence ID" value="CAL4777582.1"/>
    <property type="molecule type" value="Genomic_DNA"/>
</dbReference>
<evidence type="ECO:0000256" key="1">
    <source>
        <dbReference type="SAM" id="MobiDB-lite"/>
    </source>
</evidence>
<feature type="region of interest" description="Disordered" evidence="1">
    <location>
        <begin position="96"/>
        <end position="124"/>
    </location>
</feature>
<feature type="non-terminal residue" evidence="2">
    <location>
        <position position="1"/>
    </location>
</feature>
<name>A0A9P1CES0_9DINO</name>
<proteinExistence type="predicted"/>
<organism evidence="2">
    <name type="scientific">Cladocopium goreaui</name>
    <dbReference type="NCBI Taxonomy" id="2562237"/>
    <lineage>
        <taxon>Eukaryota</taxon>
        <taxon>Sar</taxon>
        <taxon>Alveolata</taxon>
        <taxon>Dinophyceae</taxon>
        <taxon>Suessiales</taxon>
        <taxon>Symbiodiniaceae</taxon>
        <taxon>Cladocopium</taxon>
    </lineage>
</organism>
<keyword evidence="4" id="KW-1185">Reference proteome</keyword>
<evidence type="ECO:0000313" key="2">
    <source>
        <dbReference type="EMBL" id="CAI3990270.1"/>
    </source>
</evidence>
<evidence type="ECO:0000313" key="4">
    <source>
        <dbReference type="Proteomes" id="UP001152797"/>
    </source>
</evidence>
<dbReference type="EMBL" id="CAMXCT010001455">
    <property type="protein sequence ID" value="CAI3990270.1"/>
    <property type="molecule type" value="Genomic_DNA"/>
</dbReference>
<feature type="region of interest" description="Disordered" evidence="1">
    <location>
        <begin position="1"/>
        <end position="48"/>
    </location>
</feature>
<dbReference type="AlphaFoldDB" id="A0A9P1CES0"/>
<reference evidence="2" key="1">
    <citation type="submission" date="2022-10" db="EMBL/GenBank/DDBJ databases">
        <authorList>
            <person name="Chen Y."/>
            <person name="Dougan E. K."/>
            <person name="Chan C."/>
            <person name="Rhodes N."/>
            <person name="Thang M."/>
        </authorList>
    </citation>
    <scope>NUCLEOTIDE SEQUENCE</scope>
</reference>
<gene>
    <name evidence="2" type="ORF">C1SCF055_LOCUS17271</name>
</gene>
<dbReference type="EMBL" id="CAMXCT020001455">
    <property type="protein sequence ID" value="CAL1143645.1"/>
    <property type="molecule type" value="Genomic_DNA"/>
</dbReference>
<protein>
    <submittedName>
        <fullName evidence="2">Uncharacterized protein</fullName>
    </submittedName>
</protein>
<accession>A0A9P1CES0</accession>
<evidence type="ECO:0000313" key="3">
    <source>
        <dbReference type="EMBL" id="CAL4777582.1"/>
    </source>
</evidence>